<reference evidence="2" key="1">
    <citation type="submission" date="2020-04" db="EMBL/GenBank/DDBJ databases">
        <title>Deep metagenomics examines the oral microbiome during advanced dental caries in children, revealing novel taxa and co-occurrences with host molecules.</title>
        <authorList>
            <person name="Baker J.L."/>
            <person name="Morton J.T."/>
            <person name="Dinis M."/>
            <person name="Alvarez R."/>
            <person name="Tran N.C."/>
            <person name="Knight R."/>
            <person name="Edlund A."/>
        </authorList>
    </citation>
    <scope>NUCLEOTIDE SEQUENCE</scope>
    <source>
        <strain evidence="2">JCVI_39_bin.18</strain>
    </source>
</reference>
<dbReference type="RefSeq" id="WP_303945022.1">
    <property type="nucleotide sequence ID" value="NZ_JABZXO010000017.1"/>
</dbReference>
<dbReference type="Proteomes" id="UP000770330">
    <property type="component" value="Unassembled WGS sequence"/>
</dbReference>
<dbReference type="AlphaFoldDB" id="A0A930PSG5"/>
<accession>A0A930PSG5</accession>
<feature type="transmembrane region" description="Helical" evidence="1">
    <location>
        <begin position="6"/>
        <end position="26"/>
    </location>
</feature>
<keyword evidence="1" id="KW-1133">Transmembrane helix</keyword>
<evidence type="ECO:0000313" key="2">
    <source>
        <dbReference type="EMBL" id="MBF1657618.1"/>
    </source>
</evidence>
<protein>
    <submittedName>
        <fullName evidence="2">ATP pyrophosphatase</fullName>
    </submittedName>
</protein>
<feature type="transmembrane region" description="Helical" evidence="1">
    <location>
        <begin position="53"/>
        <end position="72"/>
    </location>
</feature>
<gene>
    <name evidence="2" type="ORF">HXO61_06780</name>
</gene>
<sequence length="220" mass="25541">MVNTIMLIFWGIYGAVVGYKVLRAVITYEMNRHKDKKLLAEGIYVVRLNRFEVAFWSVAALMFPVPMFIMHIGMDLGFHWFDIAAFIISPFFTRGLPGIRYWYVTVSLDGVEQVGDPFYPFTAIDKVVCKDNSDRERAASLHFYTKSGDEIVTLQPIYGNYRLPAITRFRIEKKRWPDMRNPADRALVDGWTNRESIVYYYLRLQEASGLADSKKPAKEK</sequence>
<dbReference type="EMBL" id="JABZXO010000017">
    <property type="protein sequence ID" value="MBF1657618.1"/>
    <property type="molecule type" value="Genomic_DNA"/>
</dbReference>
<name>A0A930PSG5_9MICC</name>
<evidence type="ECO:0000313" key="3">
    <source>
        <dbReference type="Proteomes" id="UP000770330"/>
    </source>
</evidence>
<feature type="transmembrane region" description="Helical" evidence="1">
    <location>
        <begin position="78"/>
        <end position="96"/>
    </location>
</feature>
<keyword evidence="1" id="KW-0472">Membrane</keyword>
<organism evidence="2 3">
    <name type="scientific">Rothia mucilaginosa</name>
    <dbReference type="NCBI Taxonomy" id="43675"/>
    <lineage>
        <taxon>Bacteria</taxon>
        <taxon>Bacillati</taxon>
        <taxon>Actinomycetota</taxon>
        <taxon>Actinomycetes</taxon>
        <taxon>Micrococcales</taxon>
        <taxon>Micrococcaceae</taxon>
        <taxon>Rothia</taxon>
    </lineage>
</organism>
<proteinExistence type="predicted"/>
<evidence type="ECO:0000256" key="1">
    <source>
        <dbReference type="SAM" id="Phobius"/>
    </source>
</evidence>
<keyword evidence="1" id="KW-0812">Transmembrane</keyword>
<comment type="caution">
    <text evidence="2">The sequence shown here is derived from an EMBL/GenBank/DDBJ whole genome shotgun (WGS) entry which is preliminary data.</text>
</comment>